<keyword evidence="1" id="KW-0812">Transmembrane</keyword>
<reference evidence="2 3" key="1">
    <citation type="submission" date="2017-09" db="EMBL/GenBank/DDBJ databases">
        <title>Depth-based differentiation of microbial function through sediment-hosted aquifers and enrichment of novel symbionts in the deep terrestrial subsurface.</title>
        <authorList>
            <person name="Probst A.J."/>
            <person name="Ladd B."/>
            <person name="Jarett J.K."/>
            <person name="Geller-Mcgrath D.E."/>
            <person name="Sieber C.M."/>
            <person name="Emerson J.B."/>
            <person name="Anantharaman K."/>
            <person name="Thomas B.C."/>
            <person name="Malmstrom R."/>
            <person name="Stieglmeier M."/>
            <person name="Klingl A."/>
            <person name="Woyke T."/>
            <person name="Ryan C.M."/>
            <person name="Banfield J.F."/>
        </authorList>
    </citation>
    <scope>NUCLEOTIDE SEQUENCE [LARGE SCALE GENOMIC DNA]</scope>
    <source>
        <strain evidence="2">CG10_big_fil_rev_8_21_14_0_10_50_16</strain>
    </source>
</reference>
<feature type="transmembrane region" description="Helical" evidence="1">
    <location>
        <begin position="17"/>
        <end position="36"/>
    </location>
</feature>
<accession>A0A2H0RLD7</accession>
<keyword evidence="1" id="KW-1133">Transmembrane helix</keyword>
<dbReference type="AlphaFoldDB" id="A0A2H0RLD7"/>
<evidence type="ECO:0000256" key="1">
    <source>
        <dbReference type="SAM" id="Phobius"/>
    </source>
</evidence>
<keyword evidence="1" id="KW-0472">Membrane</keyword>
<proteinExistence type="predicted"/>
<gene>
    <name evidence="2" type="ORF">COV06_04500</name>
</gene>
<evidence type="ECO:0000313" key="3">
    <source>
        <dbReference type="Proteomes" id="UP000230084"/>
    </source>
</evidence>
<evidence type="ECO:0000313" key="2">
    <source>
        <dbReference type="EMBL" id="PIR47313.1"/>
    </source>
</evidence>
<dbReference type="Proteomes" id="UP000230084">
    <property type="component" value="Unassembled WGS sequence"/>
</dbReference>
<comment type="caution">
    <text evidence="2">The sequence shown here is derived from an EMBL/GenBank/DDBJ whole genome shotgun (WGS) entry which is preliminary data.</text>
</comment>
<name>A0A2H0RLD7_9BACT</name>
<sequence>MIMLIVSSWGMVTYPDARIVCFLVATLASSVVWFWLKPAFKKYLDAKRAVAHMTVWTDMVNSAHEHGSPEPLSDNETLEESKNKATLVAHFERGFDGFVRIMEVVGPKGGKRLRETNWHTRVHYGQPLFVENGSYMEFGRSVDTGASTWNRVFDIAAEPFHENPLESYEVLIGSTVFGMVQLLACVLLTEVSESLKQRAILVFLNQLTGHTQEEPEVTLDLLEMARTMLRDQRVPDDHTIFAELDCRVREIEASTN</sequence>
<dbReference type="EMBL" id="PCYM01000010">
    <property type="protein sequence ID" value="PIR47313.1"/>
    <property type="molecule type" value="Genomic_DNA"/>
</dbReference>
<organism evidence="2 3">
    <name type="scientific">Candidatus Uhrbacteria bacterium CG10_big_fil_rev_8_21_14_0_10_50_16</name>
    <dbReference type="NCBI Taxonomy" id="1975039"/>
    <lineage>
        <taxon>Bacteria</taxon>
        <taxon>Candidatus Uhriibacteriota</taxon>
    </lineage>
</organism>
<protein>
    <submittedName>
        <fullName evidence="2">Uncharacterized protein</fullName>
    </submittedName>
</protein>